<gene>
    <name evidence="3" type="ORF">JCM17207_11700</name>
</gene>
<dbReference type="Proteomes" id="UP001055185">
    <property type="component" value="Unassembled WGS sequence"/>
</dbReference>
<comment type="caution">
    <text evidence="3">The sequence shown here is derived from an EMBL/GenBank/DDBJ whole genome shotgun (WGS) entry which is preliminary data.</text>
</comment>
<keyword evidence="1" id="KW-1133">Transmembrane helix</keyword>
<evidence type="ECO:0000256" key="1">
    <source>
        <dbReference type="SAM" id="Phobius"/>
    </source>
</evidence>
<dbReference type="GO" id="GO:0006506">
    <property type="term" value="P:GPI anchor biosynthetic process"/>
    <property type="evidence" value="ECO:0007669"/>
    <property type="project" value="TreeGrafter"/>
</dbReference>
<dbReference type="PANTHER" id="PTHR14859">
    <property type="entry name" value="CALCOFLUOR WHITE HYPERSENSITIVE PROTEIN PRECURSOR"/>
    <property type="match status" value="1"/>
</dbReference>
<evidence type="ECO:0000313" key="3">
    <source>
        <dbReference type="EMBL" id="GJN64545.1"/>
    </source>
</evidence>
<dbReference type="InterPro" id="IPR051916">
    <property type="entry name" value="GPI-anchor_lipid_remodeler"/>
</dbReference>
<evidence type="ECO:0000259" key="2">
    <source>
        <dbReference type="Pfam" id="PF03372"/>
    </source>
</evidence>
<accession>A0AA37MYX6</accession>
<dbReference type="SUPFAM" id="SSF56219">
    <property type="entry name" value="DNase I-like"/>
    <property type="match status" value="1"/>
</dbReference>
<evidence type="ECO:0000313" key="4">
    <source>
        <dbReference type="Proteomes" id="UP001055185"/>
    </source>
</evidence>
<dbReference type="EMBL" id="BQKV01000036">
    <property type="protein sequence ID" value="GJN64545.1"/>
    <property type="molecule type" value="Genomic_DNA"/>
</dbReference>
<keyword evidence="1" id="KW-0812">Transmembrane</keyword>
<dbReference type="Gene3D" id="3.60.10.10">
    <property type="entry name" value="Endonuclease/exonuclease/phosphatase"/>
    <property type="match status" value="1"/>
</dbReference>
<feature type="domain" description="Endonuclease/exonuclease/phosphatase" evidence="2">
    <location>
        <begin position="71"/>
        <end position="358"/>
    </location>
</feature>
<protein>
    <submittedName>
        <fullName evidence="3">Hydrolase</fullName>
    </submittedName>
</protein>
<sequence>MSRVTSRFASIPLWVRGILGLLALVLLLVIGYVIYYFASYYRIEDNLTLEVRGAAAAADETLAAGQEYSILTWNLGFGAYSADYSFFMDGGTESRAYSADAVRENIGGTLSAAQALDPDFIFFQEVDVDATRSYHVNEYEMAAQSFASYDNVLAINFDSPYLFWPLLEPHGKSLAGMVTLSRFPIQSGLRRSLPIDKGLTKVFDLDRCYSISELEVENGRKLYLINLHASAYSEEPETVPAQMRQLAADLEKYYADGENYVIVGGDFNQDLPGDSLSRLNESVGGYTWARPFDRSYLPESFSVADYTQDPLVPSCRNCDTPYVPGETFVICVDGFIVSDNVRVESVEVQDEGFAHTDHNPVLMRFVLEG</sequence>
<reference evidence="3" key="1">
    <citation type="journal article" date="2022" name="Int. J. Syst. Evol. Microbiol.">
        <title>Genome-based, phenotypic and chemotaxonomic classification of Faecalibacterium strains: proposal of three novel species Faecalibacterium duncaniae sp. nov., Faecalibacterium hattorii sp. nov. and Faecalibacterium gallinarum sp. nov. .</title>
        <authorList>
            <person name="Sakamoto M."/>
            <person name="Sakurai N."/>
            <person name="Tanno H."/>
            <person name="Iino T."/>
            <person name="Ohkuma M."/>
            <person name="Endo A."/>
        </authorList>
    </citation>
    <scope>NUCLEOTIDE SEQUENCE</scope>
    <source>
        <strain evidence="3">JCM 17207</strain>
    </source>
</reference>
<keyword evidence="1" id="KW-0472">Membrane</keyword>
<name>A0AA37MYX6_9FIRM</name>
<dbReference type="PANTHER" id="PTHR14859:SF1">
    <property type="entry name" value="PGAP2-INTERACTING PROTEIN"/>
    <property type="match status" value="1"/>
</dbReference>
<dbReference type="InterPro" id="IPR036691">
    <property type="entry name" value="Endo/exonu/phosph_ase_sf"/>
</dbReference>
<feature type="transmembrane region" description="Helical" evidence="1">
    <location>
        <begin position="12"/>
        <end position="38"/>
    </location>
</feature>
<dbReference type="RefSeq" id="WP_238316741.1">
    <property type="nucleotide sequence ID" value="NZ_BQKV01000036.1"/>
</dbReference>
<proteinExistence type="predicted"/>
<dbReference type="AlphaFoldDB" id="A0AA37MYX6"/>
<dbReference type="GO" id="GO:0016020">
    <property type="term" value="C:membrane"/>
    <property type="evidence" value="ECO:0007669"/>
    <property type="project" value="GOC"/>
</dbReference>
<dbReference type="GO" id="GO:0016787">
    <property type="term" value="F:hydrolase activity"/>
    <property type="evidence" value="ECO:0007669"/>
    <property type="project" value="UniProtKB-KW"/>
</dbReference>
<dbReference type="Pfam" id="PF03372">
    <property type="entry name" value="Exo_endo_phos"/>
    <property type="match status" value="1"/>
</dbReference>
<keyword evidence="4" id="KW-1185">Reference proteome</keyword>
<organism evidence="3 4">
    <name type="scientific">Faecalibacterium gallinarum</name>
    <dbReference type="NCBI Taxonomy" id="2903556"/>
    <lineage>
        <taxon>Bacteria</taxon>
        <taxon>Bacillati</taxon>
        <taxon>Bacillota</taxon>
        <taxon>Clostridia</taxon>
        <taxon>Eubacteriales</taxon>
        <taxon>Oscillospiraceae</taxon>
        <taxon>Faecalibacterium</taxon>
    </lineage>
</organism>
<dbReference type="InterPro" id="IPR005135">
    <property type="entry name" value="Endo/exonuclease/phosphatase"/>
</dbReference>
<keyword evidence="3" id="KW-0378">Hydrolase</keyword>